<organism evidence="18 19">
    <name type="scientific">Ancylobacter koreensis</name>
    <dbReference type="NCBI Taxonomy" id="266121"/>
    <lineage>
        <taxon>Bacteria</taxon>
        <taxon>Pseudomonadati</taxon>
        <taxon>Pseudomonadota</taxon>
        <taxon>Alphaproteobacteria</taxon>
        <taxon>Hyphomicrobiales</taxon>
        <taxon>Xanthobacteraceae</taxon>
        <taxon>Ancylobacter</taxon>
    </lineage>
</organism>
<evidence type="ECO:0000256" key="7">
    <source>
        <dbReference type="ARBA" id="ARBA00022679"/>
    </source>
</evidence>
<evidence type="ECO:0000256" key="12">
    <source>
        <dbReference type="ARBA" id="ARBA00022989"/>
    </source>
</evidence>
<evidence type="ECO:0000256" key="2">
    <source>
        <dbReference type="ARBA" id="ARBA00004429"/>
    </source>
</evidence>
<dbReference type="InterPro" id="IPR036097">
    <property type="entry name" value="HisK_dim/P_sf"/>
</dbReference>
<dbReference type="PANTHER" id="PTHR44936">
    <property type="entry name" value="SENSOR PROTEIN CREC"/>
    <property type="match status" value="1"/>
</dbReference>
<evidence type="ECO:0000256" key="1">
    <source>
        <dbReference type="ARBA" id="ARBA00000085"/>
    </source>
</evidence>
<dbReference type="CDD" id="cd00075">
    <property type="entry name" value="HATPase"/>
    <property type="match status" value="1"/>
</dbReference>
<evidence type="ECO:0000256" key="11">
    <source>
        <dbReference type="ARBA" id="ARBA00022840"/>
    </source>
</evidence>
<comment type="catalytic activity">
    <reaction evidence="1">
        <text>ATP + protein L-histidine = ADP + protein N-phospho-L-histidine.</text>
        <dbReference type="EC" id="2.7.13.3"/>
    </reaction>
</comment>
<dbReference type="GO" id="GO:0005524">
    <property type="term" value="F:ATP binding"/>
    <property type="evidence" value="ECO:0007669"/>
    <property type="project" value="UniProtKB-KW"/>
</dbReference>
<keyword evidence="13" id="KW-0902">Two-component regulatory system</keyword>
<dbReference type="SMART" id="SM00387">
    <property type="entry name" value="HATPase_c"/>
    <property type="match status" value="1"/>
</dbReference>
<evidence type="ECO:0000256" key="9">
    <source>
        <dbReference type="ARBA" id="ARBA00022741"/>
    </source>
</evidence>
<feature type="transmembrane region" description="Helical" evidence="15">
    <location>
        <begin position="144"/>
        <end position="165"/>
    </location>
</feature>
<evidence type="ECO:0000256" key="8">
    <source>
        <dbReference type="ARBA" id="ARBA00022692"/>
    </source>
</evidence>
<evidence type="ECO:0000313" key="19">
    <source>
        <dbReference type="Proteomes" id="UP001202867"/>
    </source>
</evidence>
<evidence type="ECO:0000256" key="14">
    <source>
        <dbReference type="ARBA" id="ARBA00023136"/>
    </source>
</evidence>
<dbReference type="PANTHER" id="PTHR44936:SF5">
    <property type="entry name" value="SENSOR HISTIDINE KINASE ENVZ"/>
    <property type="match status" value="1"/>
</dbReference>
<evidence type="ECO:0000256" key="5">
    <source>
        <dbReference type="ARBA" id="ARBA00022519"/>
    </source>
</evidence>
<keyword evidence="4" id="KW-1003">Cell membrane</keyword>
<dbReference type="InterPro" id="IPR036890">
    <property type="entry name" value="HATPase_C_sf"/>
</dbReference>
<dbReference type="InterPro" id="IPR003594">
    <property type="entry name" value="HATPase_dom"/>
</dbReference>
<dbReference type="PROSITE" id="PS50109">
    <property type="entry name" value="HIS_KIN"/>
    <property type="match status" value="1"/>
</dbReference>
<evidence type="ECO:0000256" key="3">
    <source>
        <dbReference type="ARBA" id="ARBA00012438"/>
    </source>
</evidence>
<keyword evidence="11 18" id="KW-0067">ATP-binding</keyword>
<dbReference type="InterPro" id="IPR050980">
    <property type="entry name" value="2C_sensor_his_kinase"/>
</dbReference>
<name>A0ABT0DKH8_9HYPH</name>
<keyword evidence="8 15" id="KW-0812">Transmembrane</keyword>
<keyword evidence="5" id="KW-0997">Cell inner membrane</keyword>
<dbReference type="PRINTS" id="PR00344">
    <property type="entry name" value="BCTRLSENSOR"/>
</dbReference>
<evidence type="ECO:0000256" key="10">
    <source>
        <dbReference type="ARBA" id="ARBA00022777"/>
    </source>
</evidence>
<feature type="transmembrane region" description="Helical" evidence="15">
    <location>
        <begin position="12"/>
        <end position="31"/>
    </location>
</feature>
<gene>
    <name evidence="18" type="ORF">MWN33_07005</name>
</gene>
<feature type="domain" description="Histidine kinase" evidence="16">
    <location>
        <begin position="226"/>
        <end position="424"/>
    </location>
</feature>
<dbReference type="Pfam" id="PF02518">
    <property type="entry name" value="HATPase_c"/>
    <property type="match status" value="1"/>
</dbReference>
<keyword evidence="19" id="KW-1185">Reference proteome</keyword>
<evidence type="ECO:0000313" key="18">
    <source>
        <dbReference type="EMBL" id="MCK0207783.1"/>
    </source>
</evidence>
<dbReference type="RefSeq" id="WP_247199710.1">
    <property type="nucleotide sequence ID" value="NZ_JALKCG010000001.1"/>
</dbReference>
<keyword evidence="7" id="KW-0808">Transferase</keyword>
<keyword evidence="14 15" id="KW-0472">Membrane</keyword>
<comment type="subcellular location">
    <subcellularLocation>
        <location evidence="2">Cell inner membrane</location>
        <topology evidence="2">Multi-pass membrane protein</topology>
    </subcellularLocation>
</comment>
<dbReference type="InterPro" id="IPR003661">
    <property type="entry name" value="HisK_dim/P_dom"/>
</dbReference>
<evidence type="ECO:0000259" key="17">
    <source>
        <dbReference type="PROSITE" id="PS50885"/>
    </source>
</evidence>
<proteinExistence type="predicted"/>
<comment type="caution">
    <text evidence="18">The sequence shown here is derived from an EMBL/GenBank/DDBJ whole genome shotgun (WGS) entry which is preliminary data.</text>
</comment>
<dbReference type="Proteomes" id="UP001202867">
    <property type="component" value="Unassembled WGS sequence"/>
</dbReference>
<dbReference type="Pfam" id="PF00512">
    <property type="entry name" value="HisKA"/>
    <property type="match status" value="1"/>
</dbReference>
<dbReference type="InterPro" id="IPR004358">
    <property type="entry name" value="Sig_transdc_His_kin-like_C"/>
</dbReference>
<dbReference type="Gene3D" id="3.30.565.10">
    <property type="entry name" value="Histidine kinase-like ATPase, C-terminal domain"/>
    <property type="match status" value="1"/>
</dbReference>
<dbReference type="EMBL" id="JALKCG010000001">
    <property type="protein sequence ID" value="MCK0207783.1"/>
    <property type="molecule type" value="Genomic_DNA"/>
</dbReference>
<reference evidence="19" key="1">
    <citation type="submission" date="2023-07" db="EMBL/GenBank/DDBJ databases">
        <title>Ancylobacter moscoviensis sp. nov., facultatively methylotrophic bacteria from activated sludge and the reclassification of Starkeya novella (Starkey 1934) Kelly et al. 2000 as Ancylobacter novellus comb. nov., Starkeya koreensis Im et al. 2006 as Ancylobacter koreensis comb.nov., Angulomicrobium tetraedrale Vasil'eva et al. 1986 as Ancylobacter tetraedralis comb. nov., Angulomicrobium amanitiforme Fritz et al. 2004 as Ancylobacter amanitiformis comb. nov. and Methylorhabdus multivorans Doronina et al. 1996 as Ancylobacter multivorans comb. nov. and emended description of the genus Ancylobacter.</title>
        <authorList>
            <person name="Doronina N."/>
            <person name="Chemodurova A."/>
            <person name="Grouzdev D."/>
            <person name="Koziaeva V."/>
            <person name="Shi W."/>
            <person name="Wu L."/>
            <person name="Kaparullina E."/>
        </authorList>
    </citation>
    <scope>NUCLEOTIDE SEQUENCE [LARGE SCALE GENOMIC DNA]</scope>
    <source>
        <strain evidence="19">Jip08</strain>
    </source>
</reference>
<keyword evidence="12 15" id="KW-1133">Transmembrane helix</keyword>
<feature type="domain" description="HAMP" evidence="17">
    <location>
        <begin position="166"/>
        <end position="218"/>
    </location>
</feature>
<dbReference type="CDD" id="cd00082">
    <property type="entry name" value="HisKA"/>
    <property type="match status" value="1"/>
</dbReference>
<evidence type="ECO:0000259" key="16">
    <source>
        <dbReference type="PROSITE" id="PS50109"/>
    </source>
</evidence>
<keyword evidence="6" id="KW-0597">Phosphoprotein</keyword>
<evidence type="ECO:0000256" key="15">
    <source>
        <dbReference type="SAM" id="Phobius"/>
    </source>
</evidence>
<dbReference type="SUPFAM" id="SSF55874">
    <property type="entry name" value="ATPase domain of HSP90 chaperone/DNA topoisomerase II/histidine kinase"/>
    <property type="match status" value="1"/>
</dbReference>
<sequence length="435" mass="45313">MNTLRAKLTGFLVGGVVLVVVLATGLSFALLTPPHFEATEDAIAAQLVLLAGLIEAHPDTPPASPGRLIGASPAPAGGPLATLPMRGLNAALDRMKGGRPPVVGEVVVSNPPDGGSPVISARLPDGRWLLLPVPMPPAPPNPGWAVVGWALMLAIGTTAVMVFAVRRLTAPLALLERTAAAIGPQGEMAPLREDGPTEVRVAARAINLLSSRLKAAMESRIRMVAAAGHDLRTPMTRMRLRAEFLDEDQREAWIADLDELDHIADSAIRLVREEVQRPAQTPLRLDLLVDEVVGELDGIGLPVTLAATGPATVTARPLALKRAIRNLAINASTHGRGARVEVGTDAQGALVRIADDGPGIPPALLAQVFEPFFRVDPARGSSIPGAGLGLAIAREIVLNHGGSLTLDNLPGGGLEQRVRLPALPGSTPDPEPMSA</sequence>
<dbReference type="SMART" id="SM00388">
    <property type="entry name" value="HisKA"/>
    <property type="match status" value="1"/>
</dbReference>
<evidence type="ECO:0000256" key="6">
    <source>
        <dbReference type="ARBA" id="ARBA00022553"/>
    </source>
</evidence>
<dbReference type="PROSITE" id="PS50885">
    <property type="entry name" value="HAMP"/>
    <property type="match status" value="1"/>
</dbReference>
<dbReference type="Gene3D" id="1.10.287.130">
    <property type="match status" value="1"/>
</dbReference>
<evidence type="ECO:0000256" key="4">
    <source>
        <dbReference type="ARBA" id="ARBA00022475"/>
    </source>
</evidence>
<evidence type="ECO:0000256" key="13">
    <source>
        <dbReference type="ARBA" id="ARBA00023012"/>
    </source>
</evidence>
<dbReference type="InterPro" id="IPR003660">
    <property type="entry name" value="HAMP_dom"/>
</dbReference>
<dbReference type="EC" id="2.7.13.3" evidence="3"/>
<dbReference type="SMART" id="SM00304">
    <property type="entry name" value="HAMP"/>
    <property type="match status" value="1"/>
</dbReference>
<accession>A0ABT0DKH8</accession>
<dbReference type="SUPFAM" id="SSF47384">
    <property type="entry name" value="Homodimeric domain of signal transducing histidine kinase"/>
    <property type="match status" value="1"/>
</dbReference>
<keyword evidence="9" id="KW-0547">Nucleotide-binding</keyword>
<protein>
    <recommendedName>
        <fullName evidence="3">histidine kinase</fullName>
        <ecNumber evidence="3">2.7.13.3</ecNumber>
    </recommendedName>
</protein>
<dbReference type="InterPro" id="IPR005467">
    <property type="entry name" value="His_kinase_dom"/>
</dbReference>
<keyword evidence="10" id="KW-0418">Kinase</keyword>